<dbReference type="AlphaFoldDB" id="A0A1Y5S923"/>
<dbReference type="GO" id="GO:0003700">
    <property type="term" value="F:DNA-binding transcription factor activity"/>
    <property type="evidence" value="ECO:0007669"/>
    <property type="project" value="InterPro"/>
</dbReference>
<sequence length="246" mass="27184">MSILKSTISGTPRRNNHAHVVNEIGHAIVNHTFATGEILPKDVELEQRFNVSRTVLREAMKTLSAKGMVFARARVGTRVTDPSEWNFFDKDVLEWHLDSGFDRTFIIHLTDIRLSLEPFAARLAAQRISPNDLDTLQKYCNDMELAPSNEAFALADLNFHQVLLQASGNPFMLSIGNIIEAALANTFQISGPTNNQMHHLKAVAAHRDITRAIANADADAAAAAMHTVILAGRDRVLKAIDQKSIL</sequence>
<dbReference type="Pfam" id="PF07729">
    <property type="entry name" value="FCD"/>
    <property type="match status" value="1"/>
</dbReference>
<evidence type="ECO:0000256" key="1">
    <source>
        <dbReference type="ARBA" id="ARBA00023015"/>
    </source>
</evidence>
<name>A0A1Y5S923_9RHOB</name>
<dbReference type="InterPro" id="IPR011711">
    <property type="entry name" value="GntR_C"/>
</dbReference>
<dbReference type="Pfam" id="PF00392">
    <property type="entry name" value="GntR"/>
    <property type="match status" value="1"/>
</dbReference>
<dbReference type="OrthoDB" id="9028214at2"/>
<keyword evidence="6" id="KW-1185">Reference proteome</keyword>
<keyword evidence="5" id="KW-0670">Pyruvate</keyword>
<reference evidence="5 6" key="1">
    <citation type="submission" date="2017-03" db="EMBL/GenBank/DDBJ databases">
        <authorList>
            <person name="Afonso C.L."/>
            <person name="Miller P.J."/>
            <person name="Scott M.A."/>
            <person name="Spackman E."/>
            <person name="Goraichik I."/>
            <person name="Dimitrov K.M."/>
            <person name="Suarez D.L."/>
            <person name="Swayne D.E."/>
        </authorList>
    </citation>
    <scope>NUCLEOTIDE SEQUENCE [LARGE SCALE GENOMIC DNA]</scope>
    <source>
        <strain evidence="5 6">CECT 7971</strain>
    </source>
</reference>
<dbReference type="SUPFAM" id="SSF48008">
    <property type="entry name" value="GntR ligand-binding domain-like"/>
    <property type="match status" value="1"/>
</dbReference>
<dbReference type="PROSITE" id="PS50949">
    <property type="entry name" value="HTH_GNTR"/>
    <property type="match status" value="1"/>
</dbReference>
<dbReference type="RefSeq" id="WP_085848301.1">
    <property type="nucleotide sequence ID" value="NZ_FNZV01000006.1"/>
</dbReference>
<protein>
    <submittedName>
        <fullName evidence="5">Pyruvate dehydrogenase complex repressor</fullName>
    </submittedName>
</protein>
<dbReference type="Gene3D" id="1.10.10.10">
    <property type="entry name" value="Winged helix-like DNA-binding domain superfamily/Winged helix DNA-binding domain"/>
    <property type="match status" value="1"/>
</dbReference>
<proteinExistence type="predicted"/>
<dbReference type="SUPFAM" id="SSF46785">
    <property type="entry name" value="Winged helix' DNA-binding domain"/>
    <property type="match status" value="1"/>
</dbReference>
<feature type="domain" description="HTH gntR-type" evidence="4">
    <location>
        <begin position="14"/>
        <end position="82"/>
    </location>
</feature>
<dbReference type="InterPro" id="IPR036388">
    <property type="entry name" value="WH-like_DNA-bd_sf"/>
</dbReference>
<evidence type="ECO:0000259" key="4">
    <source>
        <dbReference type="PROSITE" id="PS50949"/>
    </source>
</evidence>
<evidence type="ECO:0000313" key="6">
    <source>
        <dbReference type="Proteomes" id="UP000193307"/>
    </source>
</evidence>
<keyword evidence="1" id="KW-0805">Transcription regulation</keyword>
<dbReference type="InterPro" id="IPR036390">
    <property type="entry name" value="WH_DNA-bd_sf"/>
</dbReference>
<dbReference type="SMART" id="SM00895">
    <property type="entry name" value="FCD"/>
    <property type="match status" value="1"/>
</dbReference>
<dbReference type="STRING" id="658057.SAMN04488032_106128"/>
<keyword evidence="2" id="KW-0238">DNA-binding</keyword>
<gene>
    <name evidence="5" type="primary">pdhR_1</name>
    <name evidence="5" type="ORF">PAM7971_01425</name>
</gene>
<dbReference type="Proteomes" id="UP000193307">
    <property type="component" value="Unassembled WGS sequence"/>
</dbReference>
<dbReference type="CDD" id="cd07377">
    <property type="entry name" value="WHTH_GntR"/>
    <property type="match status" value="1"/>
</dbReference>
<dbReference type="InterPro" id="IPR000524">
    <property type="entry name" value="Tscrpt_reg_HTH_GntR"/>
</dbReference>
<dbReference type="PANTHER" id="PTHR43537">
    <property type="entry name" value="TRANSCRIPTIONAL REGULATOR, GNTR FAMILY"/>
    <property type="match status" value="1"/>
</dbReference>
<accession>A0A1Y5S923</accession>
<dbReference type="Gene3D" id="1.20.120.530">
    <property type="entry name" value="GntR ligand-binding domain-like"/>
    <property type="match status" value="1"/>
</dbReference>
<dbReference type="EMBL" id="FWFW01000003">
    <property type="protein sequence ID" value="SLN33831.1"/>
    <property type="molecule type" value="Genomic_DNA"/>
</dbReference>
<evidence type="ECO:0000313" key="5">
    <source>
        <dbReference type="EMBL" id="SLN33831.1"/>
    </source>
</evidence>
<dbReference type="PRINTS" id="PR00035">
    <property type="entry name" value="HTHGNTR"/>
</dbReference>
<evidence type="ECO:0000256" key="3">
    <source>
        <dbReference type="ARBA" id="ARBA00023163"/>
    </source>
</evidence>
<dbReference type="PANTHER" id="PTHR43537:SF44">
    <property type="entry name" value="GNTR FAMILY REGULATORY PROTEIN"/>
    <property type="match status" value="1"/>
</dbReference>
<keyword evidence="3" id="KW-0804">Transcription</keyword>
<dbReference type="SMART" id="SM00345">
    <property type="entry name" value="HTH_GNTR"/>
    <property type="match status" value="1"/>
</dbReference>
<organism evidence="5 6">
    <name type="scientific">Pacificibacter marinus</name>
    <dbReference type="NCBI Taxonomy" id="658057"/>
    <lineage>
        <taxon>Bacteria</taxon>
        <taxon>Pseudomonadati</taxon>
        <taxon>Pseudomonadota</taxon>
        <taxon>Alphaproteobacteria</taxon>
        <taxon>Rhodobacterales</taxon>
        <taxon>Roseobacteraceae</taxon>
        <taxon>Pacificibacter</taxon>
    </lineage>
</organism>
<dbReference type="InterPro" id="IPR008920">
    <property type="entry name" value="TF_FadR/GntR_C"/>
</dbReference>
<dbReference type="GO" id="GO:0003677">
    <property type="term" value="F:DNA binding"/>
    <property type="evidence" value="ECO:0007669"/>
    <property type="project" value="UniProtKB-KW"/>
</dbReference>
<evidence type="ECO:0000256" key="2">
    <source>
        <dbReference type="ARBA" id="ARBA00023125"/>
    </source>
</evidence>